<dbReference type="InterPro" id="IPR013325">
    <property type="entry name" value="RNA_pol_sigma_r2"/>
</dbReference>
<evidence type="ECO:0000313" key="7">
    <source>
        <dbReference type="EMBL" id="EHR63172.1"/>
    </source>
</evidence>
<dbReference type="InterPro" id="IPR039425">
    <property type="entry name" value="RNA_pol_sigma-70-like"/>
</dbReference>
<evidence type="ECO:0000313" key="8">
    <source>
        <dbReference type="Proteomes" id="UP000002791"/>
    </source>
</evidence>
<dbReference type="InterPro" id="IPR007627">
    <property type="entry name" value="RNA_pol_sigma70_r2"/>
</dbReference>
<dbReference type="GO" id="GO:0006352">
    <property type="term" value="P:DNA-templated transcription initiation"/>
    <property type="evidence" value="ECO:0007669"/>
    <property type="project" value="InterPro"/>
</dbReference>
<comment type="similarity">
    <text evidence="1">Belongs to the sigma-70 factor family. ECF subfamily.</text>
</comment>
<dbReference type="CDD" id="cd06171">
    <property type="entry name" value="Sigma70_r4"/>
    <property type="match status" value="1"/>
</dbReference>
<dbReference type="Pfam" id="PF08281">
    <property type="entry name" value="Sigma70_r4_2"/>
    <property type="match status" value="1"/>
</dbReference>
<dbReference type="NCBIfam" id="TIGR02937">
    <property type="entry name" value="sigma70-ECF"/>
    <property type="match status" value="1"/>
</dbReference>
<evidence type="ECO:0000259" key="6">
    <source>
        <dbReference type="Pfam" id="PF08281"/>
    </source>
</evidence>
<dbReference type="SUPFAM" id="SSF88946">
    <property type="entry name" value="Sigma2 domain of RNA polymerase sigma factors"/>
    <property type="match status" value="1"/>
</dbReference>
<sequence>MAAVPDSGGGSQPEPISEHDGELWRRAAHGDEGAFTELFHRHAEAVWNHAYRLSGSWATAEDVTSSTFVTAWRKCADVTLVNDSARPWLYAVAANLARTHGRGERRLLRLRRVLRAEVAHDHADDVTDRLADASKLRRVVEAVGTLPKSQRRAAELCLLGDLSFAEAAAVLGIAEVTVRSQISRARARLRTTLEQS</sequence>
<gene>
    <name evidence="7" type="ORF">SaccyDRAFT_4359</name>
</gene>
<accession>H5XN05</accession>
<dbReference type="HOGENOM" id="CLU_047691_9_2_11"/>
<dbReference type="InterPro" id="IPR013324">
    <property type="entry name" value="RNA_pol_sigma_r3/r4-like"/>
</dbReference>
<feature type="domain" description="RNA polymerase sigma-70 region 2" evidence="5">
    <location>
        <begin position="38"/>
        <end position="106"/>
    </location>
</feature>
<evidence type="ECO:0000256" key="2">
    <source>
        <dbReference type="ARBA" id="ARBA00023015"/>
    </source>
</evidence>
<dbReference type="STRING" id="882082.SaccyDRAFT_4359"/>
<dbReference type="AlphaFoldDB" id="H5XN05"/>
<protein>
    <submittedName>
        <fullName evidence="7">RNA polymerase sigma factor, sigma-70 family</fullName>
    </submittedName>
</protein>
<keyword evidence="3" id="KW-0731">Sigma factor</keyword>
<dbReference type="PANTHER" id="PTHR43133">
    <property type="entry name" value="RNA POLYMERASE ECF-TYPE SIGMA FACTO"/>
    <property type="match status" value="1"/>
</dbReference>
<keyword evidence="2" id="KW-0805">Transcription regulation</keyword>
<evidence type="ECO:0000256" key="3">
    <source>
        <dbReference type="ARBA" id="ARBA00023082"/>
    </source>
</evidence>
<dbReference type="InterPro" id="IPR036388">
    <property type="entry name" value="WH-like_DNA-bd_sf"/>
</dbReference>
<keyword evidence="4" id="KW-0804">Transcription</keyword>
<dbReference type="eggNOG" id="COG1595">
    <property type="taxonomic scope" value="Bacteria"/>
</dbReference>
<dbReference type="Proteomes" id="UP000002791">
    <property type="component" value="Chromosome"/>
</dbReference>
<dbReference type="GO" id="GO:0016987">
    <property type="term" value="F:sigma factor activity"/>
    <property type="evidence" value="ECO:0007669"/>
    <property type="project" value="UniProtKB-KW"/>
</dbReference>
<dbReference type="InterPro" id="IPR014284">
    <property type="entry name" value="RNA_pol_sigma-70_dom"/>
</dbReference>
<keyword evidence="8" id="KW-1185">Reference proteome</keyword>
<dbReference type="InterPro" id="IPR013249">
    <property type="entry name" value="RNA_pol_sigma70_r4_t2"/>
</dbReference>
<organism evidence="7 8">
    <name type="scientific">Saccharomonospora cyanea NA-134</name>
    <dbReference type="NCBI Taxonomy" id="882082"/>
    <lineage>
        <taxon>Bacteria</taxon>
        <taxon>Bacillati</taxon>
        <taxon>Actinomycetota</taxon>
        <taxon>Actinomycetes</taxon>
        <taxon>Pseudonocardiales</taxon>
        <taxon>Pseudonocardiaceae</taxon>
        <taxon>Saccharomonospora</taxon>
    </lineage>
</organism>
<dbReference type="RefSeq" id="WP_005459313.1">
    <property type="nucleotide sequence ID" value="NZ_CM001440.1"/>
</dbReference>
<dbReference type="EMBL" id="CM001440">
    <property type="protein sequence ID" value="EHR63172.1"/>
    <property type="molecule type" value="Genomic_DNA"/>
</dbReference>
<evidence type="ECO:0000256" key="4">
    <source>
        <dbReference type="ARBA" id="ARBA00023163"/>
    </source>
</evidence>
<dbReference type="PANTHER" id="PTHR43133:SF25">
    <property type="entry name" value="RNA POLYMERASE SIGMA FACTOR RFAY-RELATED"/>
    <property type="match status" value="1"/>
</dbReference>
<reference evidence="7 8" key="1">
    <citation type="submission" date="2011-11" db="EMBL/GenBank/DDBJ databases">
        <title>The Noncontiguous Finished sequence of Saccharomonospora cyanea NA-134.</title>
        <authorList>
            <consortium name="US DOE Joint Genome Institute"/>
            <person name="Lucas S."/>
            <person name="Han J."/>
            <person name="Lapidus A."/>
            <person name="Cheng J.-F."/>
            <person name="Goodwin L."/>
            <person name="Pitluck S."/>
            <person name="Peters L."/>
            <person name="Ovchinnikova G."/>
            <person name="Lu M."/>
            <person name="Detter J.C."/>
            <person name="Han C."/>
            <person name="Tapia R."/>
            <person name="Land M."/>
            <person name="Hauser L."/>
            <person name="Kyrpides N."/>
            <person name="Ivanova N."/>
            <person name="Pagani I."/>
            <person name="Brambilla E.-M."/>
            <person name="Klenk H.-P."/>
            <person name="Woyke T."/>
        </authorList>
    </citation>
    <scope>NUCLEOTIDE SEQUENCE [LARGE SCALE GENOMIC DNA]</scope>
    <source>
        <strain evidence="7 8">NA-134</strain>
    </source>
</reference>
<evidence type="ECO:0000259" key="5">
    <source>
        <dbReference type="Pfam" id="PF04542"/>
    </source>
</evidence>
<proteinExistence type="inferred from homology"/>
<name>H5XN05_9PSEU</name>
<dbReference type="SUPFAM" id="SSF88659">
    <property type="entry name" value="Sigma3 and sigma4 domains of RNA polymerase sigma factors"/>
    <property type="match status" value="1"/>
</dbReference>
<dbReference type="GO" id="GO:0003677">
    <property type="term" value="F:DNA binding"/>
    <property type="evidence" value="ECO:0007669"/>
    <property type="project" value="InterPro"/>
</dbReference>
<feature type="domain" description="RNA polymerase sigma factor 70 region 4 type 2" evidence="6">
    <location>
        <begin position="137"/>
        <end position="189"/>
    </location>
</feature>
<dbReference type="Gene3D" id="1.10.10.10">
    <property type="entry name" value="Winged helix-like DNA-binding domain superfamily/Winged helix DNA-binding domain"/>
    <property type="match status" value="1"/>
</dbReference>
<evidence type="ECO:0000256" key="1">
    <source>
        <dbReference type="ARBA" id="ARBA00010641"/>
    </source>
</evidence>
<dbReference type="Gene3D" id="1.10.1740.10">
    <property type="match status" value="1"/>
</dbReference>
<dbReference type="Pfam" id="PF04542">
    <property type="entry name" value="Sigma70_r2"/>
    <property type="match status" value="1"/>
</dbReference>